<keyword evidence="2" id="KW-1185">Reference proteome</keyword>
<name>A0A1Y0IMB4_9BACL</name>
<dbReference type="RefSeq" id="WP_087456800.1">
    <property type="nucleotide sequence ID" value="NZ_CP021434.1"/>
</dbReference>
<sequence length="179" mass="21428">MLTVRSYLKRPRKEIQQELNLDNDVPSYLIYLQHPEICYIPIEHEAARRLIKPQDKFFSGAITLHDGDAMFFGFETAEFEIWRTFITALLQWQSDGQAEVHFTDSPYRMIWTPVGTDQIEFVLMYPKRYLILKRFPCSEFFTTVVDGLIFFFEKVIEYGNEVERNHRTVQFLREIRETL</sequence>
<gene>
    <name evidence="1" type="ORF">CBW65_10705</name>
</gene>
<organism evidence="1 2">
    <name type="scientific">Tumebacillus avium</name>
    <dbReference type="NCBI Taxonomy" id="1903704"/>
    <lineage>
        <taxon>Bacteria</taxon>
        <taxon>Bacillati</taxon>
        <taxon>Bacillota</taxon>
        <taxon>Bacilli</taxon>
        <taxon>Bacillales</taxon>
        <taxon>Alicyclobacillaceae</taxon>
        <taxon>Tumebacillus</taxon>
    </lineage>
</organism>
<accession>A0A1Y0IMB4</accession>
<reference evidence="2" key="1">
    <citation type="submission" date="2017-05" db="EMBL/GenBank/DDBJ databases">
        <authorList>
            <person name="Sung H."/>
        </authorList>
    </citation>
    <scope>NUCLEOTIDE SEQUENCE [LARGE SCALE GENOMIC DNA]</scope>
    <source>
        <strain evidence="2">AR23208</strain>
    </source>
</reference>
<protein>
    <submittedName>
        <fullName evidence="1">Uncharacterized protein</fullName>
    </submittedName>
</protein>
<dbReference type="Proteomes" id="UP000195437">
    <property type="component" value="Chromosome"/>
</dbReference>
<proteinExistence type="predicted"/>
<dbReference type="AlphaFoldDB" id="A0A1Y0IMB4"/>
<evidence type="ECO:0000313" key="1">
    <source>
        <dbReference type="EMBL" id="ARU61420.1"/>
    </source>
</evidence>
<evidence type="ECO:0000313" key="2">
    <source>
        <dbReference type="Proteomes" id="UP000195437"/>
    </source>
</evidence>
<dbReference type="KEGG" id="tum:CBW65_10705"/>
<dbReference type="EMBL" id="CP021434">
    <property type="protein sequence ID" value="ARU61420.1"/>
    <property type="molecule type" value="Genomic_DNA"/>
</dbReference>